<dbReference type="SUPFAM" id="SSF51658">
    <property type="entry name" value="Xylose isomerase-like"/>
    <property type="match status" value="1"/>
</dbReference>
<evidence type="ECO:0000313" key="3">
    <source>
        <dbReference type="Proteomes" id="UP000289794"/>
    </source>
</evidence>
<accession>A0A4V0Z7K4</accession>
<gene>
    <name evidence="2" type="ORF">PMF13cell1_02661</name>
</gene>
<dbReference type="Proteomes" id="UP000289794">
    <property type="component" value="Chromosome"/>
</dbReference>
<name>A0A4V0Z7K4_9FIRM</name>
<organism evidence="2 3">
    <name type="scientific">Blautia producta</name>
    <dbReference type="NCBI Taxonomy" id="33035"/>
    <lineage>
        <taxon>Bacteria</taxon>
        <taxon>Bacillati</taxon>
        <taxon>Bacillota</taxon>
        <taxon>Clostridia</taxon>
        <taxon>Lachnospirales</taxon>
        <taxon>Lachnospiraceae</taxon>
        <taxon>Blautia</taxon>
    </lineage>
</organism>
<proteinExistence type="predicted"/>
<protein>
    <recommendedName>
        <fullName evidence="1">Xylose isomerase-like TIM barrel domain-containing protein</fullName>
    </recommendedName>
</protein>
<dbReference type="RefSeq" id="WP_130181011.1">
    <property type="nucleotide sequence ID" value="NZ_CP035945.1"/>
</dbReference>
<reference evidence="2 3" key="1">
    <citation type="submission" date="2019-01" db="EMBL/GenBank/DDBJ databases">
        <title>PMF-metabolizing Aryl O-demethylase.</title>
        <authorList>
            <person name="Kim M."/>
        </authorList>
    </citation>
    <scope>NUCLEOTIDE SEQUENCE [LARGE SCALE GENOMIC DNA]</scope>
    <source>
        <strain evidence="2 3">PMF1</strain>
    </source>
</reference>
<dbReference type="EMBL" id="CP035945">
    <property type="protein sequence ID" value="QBE97108.1"/>
    <property type="molecule type" value="Genomic_DNA"/>
</dbReference>
<dbReference type="KEGG" id="bpro:PMF13cell1_02661"/>
<dbReference type="Gene3D" id="3.20.20.150">
    <property type="entry name" value="Divalent-metal-dependent TIM barrel enzymes"/>
    <property type="match status" value="1"/>
</dbReference>
<dbReference type="AlphaFoldDB" id="A0A4V0Z7K4"/>
<evidence type="ECO:0000259" key="1">
    <source>
        <dbReference type="Pfam" id="PF01261"/>
    </source>
</evidence>
<dbReference type="InterPro" id="IPR050312">
    <property type="entry name" value="IolE/XylAMocC-like"/>
</dbReference>
<dbReference type="PANTHER" id="PTHR12110:SF21">
    <property type="entry name" value="XYLOSE ISOMERASE-LIKE TIM BARREL DOMAIN-CONTAINING PROTEIN"/>
    <property type="match status" value="1"/>
</dbReference>
<dbReference type="Pfam" id="PF01261">
    <property type="entry name" value="AP_endonuc_2"/>
    <property type="match status" value="1"/>
</dbReference>
<sequence length="283" mass="32239">MYQVLDVRLLKIPGTVEELAPLAKKHGLEGLDVPVAILDDPKRVESAQEAMKRYDLKWGLLPTVEDFFDDSVDEGRLEKAIEIQKRWAETGEKMGVKYAYNHIWPSSVRPFDENFEWHVRRLEKLQKVFTDYGILYGFECLGPYELRIKHPHPFVHTISGVLSIADAAGGKAGFLFDTYHWFCGSGREDDLYFAAANCDRMVNLHLNDGVAGKGPDEQEDQVRAMPMTTGVIDAARIYQLFEKYGYQGPAMLEPMIPTTDRFAVQDPETSIIQSAEAFRRCER</sequence>
<dbReference type="InterPro" id="IPR036237">
    <property type="entry name" value="Xyl_isomerase-like_sf"/>
</dbReference>
<dbReference type="InterPro" id="IPR013022">
    <property type="entry name" value="Xyl_isomerase-like_TIM-brl"/>
</dbReference>
<feature type="domain" description="Xylose isomerase-like TIM barrel" evidence="1">
    <location>
        <begin position="22"/>
        <end position="281"/>
    </location>
</feature>
<dbReference type="PANTHER" id="PTHR12110">
    <property type="entry name" value="HYDROXYPYRUVATE ISOMERASE"/>
    <property type="match status" value="1"/>
</dbReference>
<evidence type="ECO:0000313" key="2">
    <source>
        <dbReference type="EMBL" id="QBE97108.1"/>
    </source>
</evidence>